<gene>
    <name evidence="2" type="ORF">MNB_SUP05-SYMBIONT-5-42</name>
</gene>
<accession>A0A1W1E343</accession>
<proteinExistence type="predicted"/>
<organism evidence="2">
    <name type="scientific">hydrothermal vent metagenome</name>
    <dbReference type="NCBI Taxonomy" id="652676"/>
    <lineage>
        <taxon>unclassified sequences</taxon>
        <taxon>metagenomes</taxon>
        <taxon>ecological metagenomes</taxon>
    </lineage>
</organism>
<dbReference type="EMBL" id="FPHZ01000145">
    <property type="protein sequence ID" value="SFV88383.1"/>
    <property type="molecule type" value="Genomic_DNA"/>
</dbReference>
<evidence type="ECO:0000313" key="2">
    <source>
        <dbReference type="EMBL" id="SFV88383.1"/>
    </source>
</evidence>
<feature type="coiled-coil region" evidence="1">
    <location>
        <begin position="18"/>
        <end position="45"/>
    </location>
</feature>
<sequence>MAMQCVILGAIERDFEKMEKSKSSMKKTLKELSNIEKEAQAIQSK</sequence>
<keyword evidence="1" id="KW-0175">Coiled coil</keyword>
<reference evidence="2" key="1">
    <citation type="submission" date="2016-10" db="EMBL/GenBank/DDBJ databases">
        <authorList>
            <person name="de Groot N.N."/>
        </authorList>
    </citation>
    <scope>NUCLEOTIDE SEQUENCE</scope>
</reference>
<protein>
    <submittedName>
        <fullName evidence="2">Uncharacterized protein</fullName>
    </submittedName>
</protein>
<evidence type="ECO:0000256" key="1">
    <source>
        <dbReference type="SAM" id="Coils"/>
    </source>
</evidence>
<name>A0A1W1E343_9ZZZZ</name>
<dbReference type="AlphaFoldDB" id="A0A1W1E343"/>